<protein>
    <recommendedName>
        <fullName evidence="3">Gnk2-homologous domain-containing protein</fullName>
    </recommendedName>
</protein>
<organism evidence="1 2">
    <name type="scientific">Glycine soja</name>
    <name type="common">Wild soybean</name>
    <dbReference type="NCBI Taxonomy" id="3848"/>
    <lineage>
        <taxon>Eukaryota</taxon>
        <taxon>Viridiplantae</taxon>
        <taxon>Streptophyta</taxon>
        <taxon>Embryophyta</taxon>
        <taxon>Tracheophyta</taxon>
        <taxon>Spermatophyta</taxon>
        <taxon>Magnoliopsida</taxon>
        <taxon>eudicotyledons</taxon>
        <taxon>Gunneridae</taxon>
        <taxon>Pentapetalae</taxon>
        <taxon>rosids</taxon>
        <taxon>fabids</taxon>
        <taxon>Fabales</taxon>
        <taxon>Fabaceae</taxon>
        <taxon>Papilionoideae</taxon>
        <taxon>50 kb inversion clade</taxon>
        <taxon>NPAAA clade</taxon>
        <taxon>indigoferoid/millettioid clade</taxon>
        <taxon>Phaseoleae</taxon>
        <taxon>Glycine</taxon>
        <taxon>Glycine subgen. Soja</taxon>
    </lineage>
</organism>
<dbReference type="EMBL" id="QZWG01000011">
    <property type="protein sequence ID" value="RZB81115.1"/>
    <property type="molecule type" value="Genomic_DNA"/>
</dbReference>
<sequence length="90" mass="9677">MTPFIITVVNIQMPLGAATTCGHGGALRVQLETLNSFYSHRSAADSRNYLSNNDCATCFVAIATKSVTAPLEPTTVPVVYGGCFLRYTFI</sequence>
<evidence type="ECO:0000313" key="2">
    <source>
        <dbReference type="Proteomes" id="UP000289340"/>
    </source>
</evidence>
<dbReference type="Proteomes" id="UP000289340">
    <property type="component" value="Chromosome 11"/>
</dbReference>
<accession>A0A445I550</accession>
<reference evidence="1 2" key="1">
    <citation type="submission" date="2018-09" db="EMBL/GenBank/DDBJ databases">
        <title>A high-quality reference genome of wild soybean provides a powerful tool to mine soybean genomes.</title>
        <authorList>
            <person name="Xie M."/>
            <person name="Chung C.Y.L."/>
            <person name="Li M.-W."/>
            <person name="Wong F.-L."/>
            <person name="Chan T.-F."/>
            <person name="Lam H.-M."/>
        </authorList>
    </citation>
    <scope>NUCLEOTIDE SEQUENCE [LARGE SCALE GENOMIC DNA]</scope>
    <source>
        <strain evidence="2">cv. W05</strain>
        <tissue evidence="1">Hypocotyl of etiolated seedlings</tissue>
    </source>
</reference>
<keyword evidence="2" id="KW-1185">Reference proteome</keyword>
<dbReference type="AlphaFoldDB" id="A0A445I550"/>
<gene>
    <name evidence="1" type="ORF">D0Y65_030740</name>
</gene>
<name>A0A445I550_GLYSO</name>
<comment type="caution">
    <text evidence="1">The sequence shown here is derived from an EMBL/GenBank/DDBJ whole genome shotgun (WGS) entry which is preliminary data.</text>
</comment>
<proteinExistence type="predicted"/>
<evidence type="ECO:0008006" key="3">
    <source>
        <dbReference type="Google" id="ProtNLM"/>
    </source>
</evidence>
<evidence type="ECO:0000313" key="1">
    <source>
        <dbReference type="EMBL" id="RZB81115.1"/>
    </source>
</evidence>